<dbReference type="CDD" id="cd07516">
    <property type="entry name" value="HAD_Pase"/>
    <property type="match status" value="1"/>
</dbReference>
<dbReference type="EMBL" id="JQBY01000001">
    <property type="protein sequence ID" value="KRN83565.1"/>
    <property type="molecule type" value="Genomic_DNA"/>
</dbReference>
<dbReference type="PATRIC" id="fig|319653.3.peg.34"/>
<dbReference type="PANTHER" id="PTHR10000">
    <property type="entry name" value="PHOSPHOSERINE PHOSPHATASE"/>
    <property type="match status" value="1"/>
</dbReference>
<dbReference type="PANTHER" id="PTHR10000:SF8">
    <property type="entry name" value="HAD SUPERFAMILY HYDROLASE-LIKE, TYPE 3"/>
    <property type="match status" value="1"/>
</dbReference>
<evidence type="ECO:0000313" key="2">
    <source>
        <dbReference type="Proteomes" id="UP000051749"/>
    </source>
</evidence>
<dbReference type="Pfam" id="PF08282">
    <property type="entry name" value="Hydrolase_3"/>
    <property type="match status" value="1"/>
</dbReference>
<dbReference type="SFLD" id="SFLDS00003">
    <property type="entry name" value="Haloacid_Dehalogenase"/>
    <property type="match status" value="1"/>
</dbReference>
<reference evidence="1 2" key="1">
    <citation type="journal article" date="2015" name="Genome Announc.">
        <title>Expanding the biotechnology potential of lactobacilli through comparative genomics of 213 strains and associated genera.</title>
        <authorList>
            <person name="Sun Z."/>
            <person name="Harris H.M."/>
            <person name="McCann A."/>
            <person name="Guo C."/>
            <person name="Argimon S."/>
            <person name="Zhang W."/>
            <person name="Yang X."/>
            <person name="Jeffery I.B."/>
            <person name="Cooney J.C."/>
            <person name="Kagawa T.F."/>
            <person name="Liu W."/>
            <person name="Song Y."/>
            <person name="Salvetti E."/>
            <person name="Wrobel A."/>
            <person name="Rasinkangas P."/>
            <person name="Parkhill J."/>
            <person name="Rea M.C."/>
            <person name="O'Sullivan O."/>
            <person name="Ritari J."/>
            <person name="Douillard F.P."/>
            <person name="Paul Ross R."/>
            <person name="Yang R."/>
            <person name="Briner A.E."/>
            <person name="Felis G.E."/>
            <person name="de Vos W.M."/>
            <person name="Barrangou R."/>
            <person name="Klaenhammer T.R."/>
            <person name="Caufield P.W."/>
            <person name="Cui Y."/>
            <person name="Zhang H."/>
            <person name="O'Toole P.W."/>
        </authorList>
    </citation>
    <scope>NUCLEOTIDE SEQUENCE [LARGE SCALE GENOMIC DNA]</scope>
    <source>
        <strain evidence="1 2">DSM 22301</strain>
    </source>
</reference>
<proteinExistence type="predicted"/>
<comment type="caution">
    <text evidence="1">The sequence shown here is derived from an EMBL/GenBank/DDBJ whole genome shotgun (WGS) entry which is preliminary data.</text>
</comment>
<accession>A0A0R2KBC7</accession>
<dbReference type="AlphaFoldDB" id="A0A0R2KBC7"/>
<dbReference type="SUPFAM" id="SSF56784">
    <property type="entry name" value="HAD-like"/>
    <property type="match status" value="1"/>
</dbReference>
<dbReference type="Gene3D" id="3.30.1240.10">
    <property type="match status" value="1"/>
</dbReference>
<dbReference type="InterPro" id="IPR023214">
    <property type="entry name" value="HAD_sf"/>
</dbReference>
<sequence>MCTDLDGTLLASNGKISFRNIKAIQELAKRNVKIALASGRPEDSLKQFTVRDLRVPTYKICFNGALIVSPEGKVINETLIDSESVLKIVSLAEKNAISVNFSTLDKWINFDPIYDMRKIDKYNETLTDIRVHTFDQMRQLLSDRKIQILKVGMHISDSSLLKKMDSELSQIAINVFHSDREFLEATAKKASKFMAIKEISSVNNWNLKNVMAFGDYENDLEMIANVGHGVAMKNGIKKVQKAAEFVTDTNDKNGIALVLNSVMKNGNYPKL</sequence>
<dbReference type="Gene3D" id="3.40.50.1000">
    <property type="entry name" value="HAD superfamily/HAD-like"/>
    <property type="match status" value="1"/>
</dbReference>
<dbReference type="RefSeq" id="WP_258390182.1">
    <property type="nucleotide sequence ID" value="NZ_FOGK01000001.1"/>
</dbReference>
<gene>
    <name evidence="1" type="ORF">IV87_GL000034</name>
</gene>
<keyword evidence="1" id="KW-0378">Hydrolase</keyword>
<dbReference type="InterPro" id="IPR036412">
    <property type="entry name" value="HAD-like_sf"/>
</dbReference>
<dbReference type="GO" id="GO:0005829">
    <property type="term" value="C:cytosol"/>
    <property type="evidence" value="ECO:0007669"/>
    <property type="project" value="TreeGrafter"/>
</dbReference>
<dbReference type="SFLD" id="SFLDG01140">
    <property type="entry name" value="C2.B:_Phosphomannomutase_and_P"/>
    <property type="match status" value="1"/>
</dbReference>
<name>A0A0R2KBC7_9LACO</name>
<dbReference type="InterPro" id="IPR000150">
    <property type="entry name" value="Cof"/>
</dbReference>
<dbReference type="NCBIfam" id="TIGR01484">
    <property type="entry name" value="HAD-SF-IIB"/>
    <property type="match status" value="1"/>
</dbReference>
<dbReference type="NCBIfam" id="TIGR00099">
    <property type="entry name" value="Cof-subfamily"/>
    <property type="match status" value="1"/>
</dbReference>
<dbReference type="Proteomes" id="UP000051749">
    <property type="component" value="Unassembled WGS sequence"/>
</dbReference>
<dbReference type="InterPro" id="IPR006379">
    <property type="entry name" value="HAD-SF_hydro_IIB"/>
</dbReference>
<protein>
    <submittedName>
        <fullName evidence="1">HAD superfamily hydrolase</fullName>
    </submittedName>
</protein>
<dbReference type="GO" id="GO:0016791">
    <property type="term" value="F:phosphatase activity"/>
    <property type="evidence" value="ECO:0007669"/>
    <property type="project" value="UniProtKB-ARBA"/>
</dbReference>
<dbReference type="STRING" id="319653.SAMN04487973_101133"/>
<evidence type="ECO:0000313" key="1">
    <source>
        <dbReference type="EMBL" id="KRN83565.1"/>
    </source>
</evidence>
<organism evidence="1 2">
    <name type="scientific">Pediococcus ethanolidurans</name>
    <dbReference type="NCBI Taxonomy" id="319653"/>
    <lineage>
        <taxon>Bacteria</taxon>
        <taxon>Bacillati</taxon>
        <taxon>Bacillota</taxon>
        <taxon>Bacilli</taxon>
        <taxon>Lactobacillales</taxon>
        <taxon>Lactobacillaceae</taxon>
        <taxon>Pediococcus</taxon>
    </lineage>
</organism>
<dbReference type="GO" id="GO:0000287">
    <property type="term" value="F:magnesium ion binding"/>
    <property type="evidence" value="ECO:0007669"/>
    <property type="project" value="TreeGrafter"/>
</dbReference>